<dbReference type="AlphaFoldDB" id="A0A0L0CCX0"/>
<reference evidence="1 2" key="1">
    <citation type="journal article" date="2015" name="Nat. Commun.">
        <title>Lucilia cuprina genome unlocks parasitic fly biology to underpin future interventions.</title>
        <authorList>
            <person name="Anstead C.A."/>
            <person name="Korhonen P.K."/>
            <person name="Young N.D."/>
            <person name="Hall R.S."/>
            <person name="Jex A.R."/>
            <person name="Murali S.C."/>
            <person name="Hughes D.S."/>
            <person name="Lee S.F."/>
            <person name="Perry T."/>
            <person name="Stroehlein A.J."/>
            <person name="Ansell B.R."/>
            <person name="Breugelmans B."/>
            <person name="Hofmann A."/>
            <person name="Qu J."/>
            <person name="Dugan S."/>
            <person name="Lee S.L."/>
            <person name="Chao H."/>
            <person name="Dinh H."/>
            <person name="Han Y."/>
            <person name="Doddapaneni H.V."/>
            <person name="Worley K.C."/>
            <person name="Muzny D.M."/>
            <person name="Ioannidis P."/>
            <person name="Waterhouse R.M."/>
            <person name="Zdobnov E.M."/>
            <person name="James P.J."/>
            <person name="Bagnall N.H."/>
            <person name="Kotze A.C."/>
            <person name="Gibbs R.A."/>
            <person name="Richards S."/>
            <person name="Batterham P."/>
            <person name="Gasser R.B."/>
        </authorList>
    </citation>
    <scope>NUCLEOTIDE SEQUENCE [LARGE SCALE GENOMIC DNA]</scope>
    <source>
        <strain evidence="1 2">LS</strain>
        <tissue evidence="1">Full body</tissue>
    </source>
</reference>
<name>A0A0L0CCX0_LUCCU</name>
<evidence type="ECO:0000313" key="1">
    <source>
        <dbReference type="EMBL" id="KNC29309.1"/>
    </source>
</evidence>
<evidence type="ECO:0000313" key="2">
    <source>
        <dbReference type="Proteomes" id="UP000037069"/>
    </source>
</evidence>
<gene>
    <name evidence="1" type="ORF">FF38_02408</name>
</gene>
<proteinExistence type="predicted"/>
<dbReference type="Proteomes" id="UP000037069">
    <property type="component" value="Unassembled WGS sequence"/>
</dbReference>
<protein>
    <submittedName>
        <fullName evidence="1">Uncharacterized protein</fullName>
    </submittedName>
</protein>
<accession>A0A0L0CCX0</accession>
<comment type="caution">
    <text evidence="1">The sequence shown here is derived from an EMBL/GenBank/DDBJ whole genome shotgun (WGS) entry which is preliminary data.</text>
</comment>
<organism evidence="1 2">
    <name type="scientific">Lucilia cuprina</name>
    <name type="common">Green bottle fly</name>
    <name type="synonym">Australian sheep blowfly</name>
    <dbReference type="NCBI Taxonomy" id="7375"/>
    <lineage>
        <taxon>Eukaryota</taxon>
        <taxon>Metazoa</taxon>
        <taxon>Ecdysozoa</taxon>
        <taxon>Arthropoda</taxon>
        <taxon>Hexapoda</taxon>
        <taxon>Insecta</taxon>
        <taxon>Pterygota</taxon>
        <taxon>Neoptera</taxon>
        <taxon>Endopterygota</taxon>
        <taxon>Diptera</taxon>
        <taxon>Brachycera</taxon>
        <taxon>Muscomorpha</taxon>
        <taxon>Oestroidea</taxon>
        <taxon>Calliphoridae</taxon>
        <taxon>Luciliinae</taxon>
        <taxon>Lucilia</taxon>
    </lineage>
</organism>
<sequence length="214" mass="23882">MKLALKVVIEEYKKSLIRLQEPILPRQSQRVNLEVIVLLVSHSPSFKHYEPSYDHSDNFGKKIGLAQSTGEMANSNPSVSRINPGKLSFRGVPSETDQYLQGLNADVICKNNFYLWCSRALTRALVTMTFFRQNGKSYDTGVDGKKLDVAADTKNTKIPNQAFFKGSSTPIVRWNTKAILSLLNHISSNETAAALLLRLVDTEEDLVLIGLVDQ</sequence>
<keyword evidence="2" id="KW-1185">Reference proteome</keyword>
<dbReference type="EMBL" id="JRES01000678">
    <property type="protein sequence ID" value="KNC29309.1"/>
    <property type="molecule type" value="Genomic_DNA"/>
</dbReference>